<proteinExistence type="predicted"/>
<gene>
    <name evidence="2" type="ORF">MNB_SV-6-444</name>
</gene>
<protein>
    <submittedName>
        <fullName evidence="2">Uncharacterized protein</fullName>
    </submittedName>
</protein>
<feature type="compositionally biased region" description="Low complexity" evidence="1">
    <location>
        <begin position="62"/>
        <end position="76"/>
    </location>
</feature>
<reference evidence="2" key="1">
    <citation type="submission" date="2016-10" db="EMBL/GenBank/DDBJ databases">
        <authorList>
            <person name="de Groot N.N."/>
        </authorList>
    </citation>
    <scope>NUCLEOTIDE SEQUENCE</scope>
</reference>
<dbReference type="AlphaFoldDB" id="A0A1W1B8B8"/>
<organism evidence="2">
    <name type="scientific">hydrothermal vent metagenome</name>
    <dbReference type="NCBI Taxonomy" id="652676"/>
    <lineage>
        <taxon>unclassified sequences</taxon>
        <taxon>metagenomes</taxon>
        <taxon>ecological metagenomes</taxon>
    </lineage>
</organism>
<evidence type="ECO:0000313" key="2">
    <source>
        <dbReference type="EMBL" id="SFV49757.1"/>
    </source>
</evidence>
<evidence type="ECO:0000256" key="1">
    <source>
        <dbReference type="SAM" id="MobiDB-lite"/>
    </source>
</evidence>
<dbReference type="EMBL" id="FPHC01000001">
    <property type="protein sequence ID" value="SFV49757.1"/>
    <property type="molecule type" value="Genomic_DNA"/>
</dbReference>
<feature type="region of interest" description="Disordered" evidence="1">
    <location>
        <begin position="50"/>
        <end position="82"/>
    </location>
</feature>
<accession>A0A1W1B8B8</accession>
<name>A0A1W1B8B8_9ZZZZ</name>
<sequence>MSTSLDKLKALTNKLDDKLAEKNKISTSHIERERESIPSSVKEAIDIANATQTDGVADRESSNLNISENSDNSSLENDIRDENIPELEIGTVESRTEENKSDITVLIKSETAEDVRAKNIARVKELYDILNIYEKSPDFSKIFMYKAMNLSGIGLKDEDFGIIRKGKYIQIIAITYEPDANGKKKAKNISLGYFGKGESIDPELKNNIIEFVLCWRYEKAFQNVEHYKNLLAMIDKKLKDEIVTFK</sequence>